<protein>
    <submittedName>
        <fullName evidence="8">Ankyrin repeat domain-containing protein 17</fullName>
    </submittedName>
</protein>
<feature type="repeat" description="ANK" evidence="4">
    <location>
        <begin position="1221"/>
        <end position="1253"/>
    </location>
</feature>
<dbReference type="PANTHER" id="PTHR23206">
    <property type="entry name" value="MASK PROTEIN"/>
    <property type="match status" value="1"/>
</dbReference>
<dbReference type="PRINTS" id="PR01415">
    <property type="entry name" value="ANKYRIN"/>
</dbReference>
<keyword evidence="5" id="KW-0694">RNA-binding</keyword>
<feature type="repeat" description="ANK" evidence="4">
    <location>
        <begin position="367"/>
        <end position="399"/>
    </location>
</feature>
<dbReference type="PROSITE" id="PS50088">
    <property type="entry name" value="ANK_REPEAT"/>
    <property type="match status" value="21"/>
</dbReference>
<feature type="repeat" description="ANK" evidence="4">
    <location>
        <begin position="137"/>
        <end position="166"/>
    </location>
</feature>
<dbReference type="FunFam" id="1.25.40.20:FF:000131">
    <property type="entry name" value="ankyrin repeat domain-containing protein 17 isoform X1"/>
    <property type="match status" value="1"/>
</dbReference>
<dbReference type="Proteomes" id="UP000728185">
    <property type="component" value="Unassembled WGS sequence"/>
</dbReference>
<feature type="compositionally biased region" description="Polar residues" evidence="6">
    <location>
        <begin position="2445"/>
        <end position="2467"/>
    </location>
</feature>
<feature type="repeat" description="ANK" evidence="4">
    <location>
        <begin position="1256"/>
        <end position="1288"/>
    </location>
</feature>
<feature type="region of interest" description="Disordered" evidence="6">
    <location>
        <begin position="2316"/>
        <end position="2353"/>
    </location>
</feature>
<feature type="repeat" description="ANK" evidence="4">
    <location>
        <begin position="267"/>
        <end position="299"/>
    </location>
</feature>
<feature type="region of interest" description="Disordered" evidence="6">
    <location>
        <begin position="2431"/>
        <end position="2485"/>
    </location>
</feature>
<keyword evidence="1" id="KW-0677">Repeat</keyword>
<feature type="repeat" description="ANK" evidence="4">
    <location>
        <begin position="1391"/>
        <end position="1423"/>
    </location>
</feature>
<evidence type="ECO:0000313" key="9">
    <source>
        <dbReference type="Proteomes" id="UP000728185"/>
    </source>
</evidence>
<accession>A0A8E0VER7</accession>
<name>A0A8E0VER7_9TREM</name>
<feature type="compositionally biased region" description="Polar residues" evidence="6">
    <location>
        <begin position="1775"/>
        <end position="1832"/>
    </location>
</feature>
<feature type="compositionally biased region" description="Polar residues" evidence="6">
    <location>
        <begin position="1750"/>
        <end position="1762"/>
    </location>
</feature>
<feature type="repeat" description="ANK" evidence="4">
    <location>
        <begin position="433"/>
        <end position="465"/>
    </location>
</feature>
<feature type="compositionally biased region" description="Low complexity" evidence="6">
    <location>
        <begin position="675"/>
        <end position="700"/>
    </location>
</feature>
<comment type="caution">
    <text evidence="8">The sequence shown here is derived from an EMBL/GenBank/DDBJ whole genome shotgun (WGS) entry which is preliminary data.</text>
</comment>
<feature type="repeat" description="ANK" evidence="4">
    <location>
        <begin position="234"/>
        <end position="266"/>
    </location>
</feature>
<dbReference type="SUPFAM" id="SSF48403">
    <property type="entry name" value="Ankyrin repeat"/>
    <property type="match status" value="3"/>
</dbReference>
<feature type="repeat" description="ANK" evidence="4">
    <location>
        <begin position="1358"/>
        <end position="1390"/>
    </location>
</feature>
<feature type="region of interest" description="Disordered" evidence="6">
    <location>
        <begin position="2105"/>
        <end position="2131"/>
    </location>
</feature>
<organism evidence="8 9">
    <name type="scientific">Fasciolopsis buskii</name>
    <dbReference type="NCBI Taxonomy" id="27845"/>
    <lineage>
        <taxon>Eukaryota</taxon>
        <taxon>Metazoa</taxon>
        <taxon>Spiralia</taxon>
        <taxon>Lophotrochozoa</taxon>
        <taxon>Platyhelminthes</taxon>
        <taxon>Trematoda</taxon>
        <taxon>Digenea</taxon>
        <taxon>Plagiorchiida</taxon>
        <taxon>Echinostomata</taxon>
        <taxon>Echinostomatoidea</taxon>
        <taxon>Fasciolidae</taxon>
        <taxon>Fasciolopsis</taxon>
    </lineage>
</organism>
<dbReference type="Gene3D" id="3.30.1370.10">
    <property type="entry name" value="K Homology domain, type 1"/>
    <property type="match status" value="1"/>
</dbReference>
<dbReference type="PROSITE" id="PS50084">
    <property type="entry name" value="KH_TYPE_1"/>
    <property type="match status" value="1"/>
</dbReference>
<dbReference type="InterPro" id="IPR004088">
    <property type="entry name" value="KH_dom_type_1"/>
</dbReference>
<feature type="compositionally biased region" description="Polar residues" evidence="6">
    <location>
        <begin position="2329"/>
        <end position="2353"/>
    </location>
</feature>
<dbReference type="InterPro" id="IPR051631">
    <property type="entry name" value="Ankyrin-KH/SAM_domain"/>
</dbReference>
<dbReference type="Pfam" id="PF12796">
    <property type="entry name" value="Ank_2"/>
    <property type="match status" value="9"/>
</dbReference>
<feature type="region of interest" description="Disordered" evidence="6">
    <location>
        <begin position="1957"/>
        <end position="1985"/>
    </location>
</feature>
<feature type="compositionally biased region" description="Polar residues" evidence="6">
    <location>
        <begin position="1957"/>
        <end position="1966"/>
    </location>
</feature>
<feature type="compositionally biased region" description="Polar residues" evidence="6">
    <location>
        <begin position="2609"/>
        <end position="2623"/>
    </location>
</feature>
<dbReference type="OrthoDB" id="10071877at2759"/>
<feature type="compositionally biased region" description="Basic and acidic residues" evidence="6">
    <location>
        <begin position="1765"/>
        <end position="1774"/>
    </location>
</feature>
<feature type="repeat" description="ANK" evidence="4">
    <location>
        <begin position="1121"/>
        <end position="1153"/>
    </location>
</feature>
<dbReference type="Pfam" id="PF00023">
    <property type="entry name" value="Ank"/>
    <property type="match status" value="3"/>
</dbReference>
<evidence type="ECO:0000259" key="7">
    <source>
        <dbReference type="SMART" id="SM00322"/>
    </source>
</evidence>
<evidence type="ECO:0000256" key="4">
    <source>
        <dbReference type="PROSITE-ProRule" id="PRU00023"/>
    </source>
</evidence>
<keyword evidence="3" id="KW-0175">Coiled coil</keyword>
<evidence type="ECO:0000256" key="1">
    <source>
        <dbReference type="ARBA" id="ARBA00022737"/>
    </source>
</evidence>
<feature type="compositionally biased region" description="Polar residues" evidence="6">
    <location>
        <begin position="1722"/>
        <end position="1734"/>
    </location>
</feature>
<feature type="region of interest" description="Disordered" evidence="6">
    <location>
        <begin position="1663"/>
        <end position="1898"/>
    </location>
</feature>
<evidence type="ECO:0000256" key="2">
    <source>
        <dbReference type="ARBA" id="ARBA00023043"/>
    </source>
</evidence>
<gene>
    <name evidence="8" type="ORF">FBUS_05982</name>
</gene>
<feature type="compositionally biased region" description="Polar residues" evidence="6">
    <location>
        <begin position="1885"/>
        <end position="1895"/>
    </location>
</feature>
<evidence type="ECO:0000256" key="3">
    <source>
        <dbReference type="ARBA" id="ARBA00023054"/>
    </source>
</evidence>
<dbReference type="Gene3D" id="1.25.40.20">
    <property type="entry name" value="Ankyrin repeat-containing domain"/>
    <property type="match status" value="6"/>
</dbReference>
<dbReference type="PANTHER" id="PTHR23206:SF8">
    <property type="entry name" value="ANKYRIN REPEAT AND KH DOMAIN-CONTAINING 1"/>
    <property type="match status" value="1"/>
</dbReference>
<feature type="domain" description="K Homology" evidence="7">
    <location>
        <begin position="1987"/>
        <end position="2058"/>
    </location>
</feature>
<feature type="repeat" description="ANK" evidence="4">
    <location>
        <begin position="1290"/>
        <end position="1322"/>
    </location>
</feature>
<feature type="compositionally biased region" description="Basic residues" evidence="6">
    <location>
        <begin position="1676"/>
        <end position="1687"/>
    </location>
</feature>
<evidence type="ECO:0000256" key="5">
    <source>
        <dbReference type="PROSITE-ProRule" id="PRU00117"/>
    </source>
</evidence>
<dbReference type="SUPFAM" id="SSF54791">
    <property type="entry name" value="Eukaryotic type KH-domain (KH-domain type I)"/>
    <property type="match status" value="1"/>
</dbReference>
<dbReference type="SMART" id="SM00322">
    <property type="entry name" value="KH"/>
    <property type="match status" value="1"/>
</dbReference>
<reference evidence="8" key="1">
    <citation type="submission" date="2019-05" db="EMBL/GenBank/DDBJ databases">
        <title>Annotation for the trematode Fasciolopsis buski.</title>
        <authorList>
            <person name="Choi Y.-J."/>
        </authorList>
    </citation>
    <scope>NUCLEOTIDE SEQUENCE</scope>
    <source>
        <strain evidence="8">HT</strain>
        <tissue evidence="8">Whole worm</tissue>
    </source>
</reference>
<dbReference type="GO" id="GO:0003723">
    <property type="term" value="F:RNA binding"/>
    <property type="evidence" value="ECO:0007669"/>
    <property type="project" value="UniProtKB-UniRule"/>
</dbReference>
<dbReference type="InterPro" id="IPR036770">
    <property type="entry name" value="Ankyrin_rpt-contain_sf"/>
</dbReference>
<feature type="compositionally biased region" description="Basic and acidic residues" evidence="6">
    <location>
        <begin position="1663"/>
        <end position="1675"/>
    </location>
</feature>
<feature type="region of interest" description="Disordered" evidence="6">
    <location>
        <begin position="2609"/>
        <end position="2635"/>
    </location>
</feature>
<dbReference type="EMBL" id="LUCM01011613">
    <property type="protein sequence ID" value="KAA0183712.1"/>
    <property type="molecule type" value="Genomic_DNA"/>
</dbReference>
<feature type="repeat" description="ANK" evidence="4">
    <location>
        <begin position="400"/>
        <end position="432"/>
    </location>
</feature>
<dbReference type="FunFam" id="1.25.40.20:FF:000046">
    <property type="entry name" value="Ankyrin repeat and KH domain-containing protein 1"/>
    <property type="match status" value="1"/>
</dbReference>
<sequence length="2914" mass="306066">MGEFQNFKFEDTIPGLCPETQLKFRKFLQAAGIENMLINDGRRISDTDFLNEIRKEVAIPPRNEDECTSSLIPACINGDDEAVRALLPSGEYNVNEVAPDGETALTCAVSANALRIVEMLLERGADPNFCGKKVECTPLMEAAGVGYTDIVRLLLKYGACVGQKSTTGNTALHYAATAGHLECVSLLLQYKSPMEVQNETGHTPLMEATSNGHIDVARCLIRHGCDINTHSTEFKESALTLASYKGHAEMVQFLLEAGADHEHRTDEMHTALMEAAMEGHTEVARLLLAHGANVNIPQDSFESPLTLAACGGHTELVHLLVGYGADIEEVNDEGYTPLMEAAREGHEETVALLLAVGADVNAKTEETQETALTLAACGGFIEVCEMLLNAGADIEVGGGGCSTPLMEAAQEGHLELVRRLLQRGAAVNAVTTTGDTALHYAAENGHVKVCEQLLDWGAVFGAMTEGGRTPLMKAARNGNLEVVQLFLDHGAPIDQPTSQNDANALSLACAGGHAKHTVSCHSQHQHSPITFHQAPPPNLVSSVNSSQPPTHLDAALVSAYAVGWADGAASLVQQQQILSPNHTATALLAHPDSLVLPASNVAFDVNTLTQSLPLKAIPCSGAAQGFNSGTKNTVECQVSPIPISCVPSDSPVVNVSQVLTASAQSGTEIACTLPSSSADSVSRSSSTSSGSDASSLVAGAPIDSTDDPGAGLLQALFQELMPDKDELIRRFEAAMCSRNPLRASRAVGQQPQVCPVTTAVAMNANAAALTLSRLVDQQQQCRHRTAVSESNIEARMNGPSVPCSHTHPIEILPSYAQLSSDSAGINVAATRSTDIVESLVSTGLGCVTSNTTPILSSCHSSSSSAHSTPECSVSSSLCATDSLYPSSDLVTTALGRTEYECELDKAADVLSPIIESTYLGTVPDAMELKNPHSLLHERAINHDVLASYRHYHHSSSHISCTLDPAAAVAAAAGLNHPNVHHHHHHHHNPLTVSAGGDNIIAPSGLLHLPHQASAISVDTLMTNTGGTLTYDPATSALSSHTNALHSTSSLPATGTRILPMGGAAPAVLASANSPMPSAHIIATGDLSSVAVTDLPTSANEPVASVNTVPPLVDVNACIESSMETALTLASNGGHVELVRLLLERGADREHRDKKSHTPLHTAVYANQRAVVALLLDYGADIEAQVDRTKDTALSIACSHGRLEIVEELLNRGANKEHRNISDYTPLSLAASGGYVEVIQLLLRHGAEINSRTGSKLGISPLMLASMNGHTNAVRLLLEHGSDINAHIETNRNTALTLACFQGRADVVQLLVERKANIEHRAKTGLTPLMEAASGDFVEVGIILLEHGADVNASPVPSSRDTALTIAADKGNAKFVELLLEKGAVVEARNKKGATPLWLASNGGHLDVVQSLIRYKADVNSQDNRKVSCLMAAFRKGHINVVRLLVQSVTQFPSDKDCMRHIKTAVTDKYNAANAAANARVEIAARALGHNCSSQKRWSPISRITQNLHSVASCEANGSVDSLKFSIISNVALPRLEARPTLTNAVSVSEANVVAFSNSVAWDLSLDPTLYLDESDCSEDLDRFYLHDDDAVSCHSLGKSSTISSSCSVSFDSCYSSGTGSGFPVELAKRCQQCREIIIAAKEKQEGEARKNANCLLEQIKQEEEERANREAMQARKRERKRMKRKAKLEKERQCKEPSQSMECANRRDKEPHPSTEDHDNENGSSSERINSTLSDAVRQVRKGSIVSLRSDASNPAEASNESEPGESRFIDADRTSNPTKRSDSSPAASPQSNAFAIDKSNSVTVSNGNGPLDNTESRLSSDTSHPQISTDLPASRTPVPPANPIATTEAKREKHRSKKQSQRAAKRAANENATNAESERVLNEIPSSPTTTTDAGLSGASAYYPVSSNGDSEVNWNAFIDSQNTQYGQYFYNGMIPSTSTENNTWTVVLPSSSARTQRVVNSTGAGRTGSHETTDWKTTSSSSGSSKRRIFISVSRHDIGKVIGQGGAVVSALRNMSGIQIDIESARSDEAPDRMVYLRGPSDAVQRTYEAIQGLLNGSVAGNDVLLMYAAMKKSTTTANATIGKNILSALTSKSSGAVTLTTASNTSKVVSSTGRGGTSSGKSRKGAKTTVICTSSSTASSTAIRSSSTQPPALLALSRAAMNSGKVTSGTTSNSNNNSTVMCSASTTASPAVSTIMSTRVTNSNAASWSSKVSGNLSTSSKGNFAAVAASGLVAHTPRSGTKVIDSSGSTRNTSHGLSKYAAVPSLMSSFPTVTPTTAPVSLLSLNVSPFSTTSQMFPDLALSFSTANDLPPDSLDEVSFPPLNPKSRTTTGTVTEEQEPSPTSGTSNSLVTTTVASSITDVPVVSVASDSEGTGNILTSVVADPTTFAKTAQIVETPVISSSIDTPEVTNSDSSIPIFKPLTVSPPAATTAPASQPPTPVGSGSSYSASCVGTSPATTTQTRSFARAPGSERSAHQRGTTVISISNSVSDTYPPSLMSLDVTAGLSRPSTTVINESLLITPTKRATSPELRESDFHPPVAQTRFRPDQATEWLSSDLKSDAPAAASVFAKTPGFSLDSGIDLTSSVSMNPSIGIPVTQISSATTKSSFRVPGSTHTELSSGWPMQPAGLNPNAVAFQPSAFQQPASTTHQPSVNTHVTSSLESCTPVVSAPVMRTDFSGLGGSECLANAYSLDAALPSGSVHTTCAGKSTLPTALHPPVPQQAQPIPAGSLSGAAHSSVTMCGSTFAAHNTVASTVRSKPLLSVTPNVYIDQRNTVQNGFTANNAVPPQLQSSSTLLNNAQLRPMFAAGQQSASPQQQPTLGANHLPGALSQAHQNAVTTRLGGGTSPHAMLNNQTQIPIGPSSYTPPPYMPGFIQPNTSGQATNNMSVGATHPGGAYTPHLLNGECLLR</sequence>
<feature type="repeat" description="ANK" evidence="4">
    <location>
        <begin position="100"/>
        <end position="132"/>
    </location>
</feature>
<keyword evidence="9" id="KW-1185">Reference proteome</keyword>
<feature type="repeat" description="ANK" evidence="4">
    <location>
        <begin position="1188"/>
        <end position="1220"/>
    </location>
</feature>
<feature type="repeat" description="ANK" evidence="4">
    <location>
        <begin position="300"/>
        <end position="332"/>
    </location>
</feature>
<feature type="repeat" description="ANK" evidence="4">
    <location>
        <begin position="200"/>
        <end position="232"/>
    </location>
</feature>
<feature type="compositionally biased region" description="Basic and acidic residues" evidence="6">
    <location>
        <begin position="1704"/>
        <end position="1721"/>
    </location>
</feature>
<feature type="repeat" description="ANK" evidence="4">
    <location>
        <begin position="466"/>
        <end position="498"/>
    </location>
</feature>
<keyword evidence="2 4" id="KW-0040">ANK repeat</keyword>
<dbReference type="SMART" id="SM00248">
    <property type="entry name" value="ANK"/>
    <property type="match status" value="23"/>
</dbReference>
<feature type="repeat" description="ANK" evidence="4">
    <location>
        <begin position="1154"/>
        <end position="1186"/>
    </location>
</feature>
<dbReference type="PROSITE" id="PS50297">
    <property type="entry name" value="ANK_REP_REGION"/>
    <property type="match status" value="20"/>
</dbReference>
<evidence type="ECO:0000256" key="6">
    <source>
        <dbReference type="SAM" id="MobiDB-lite"/>
    </source>
</evidence>
<feature type="compositionally biased region" description="Basic residues" evidence="6">
    <location>
        <begin position="1853"/>
        <end position="1866"/>
    </location>
</feature>
<evidence type="ECO:0000313" key="8">
    <source>
        <dbReference type="EMBL" id="KAA0183712.1"/>
    </source>
</evidence>
<proteinExistence type="predicted"/>
<feature type="region of interest" description="Disordered" evidence="6">
    <location>
        <begin position="527"/>
        <end position="546"/>
    </location>
</feature>
<feature type="repeat" description="ANK" evidence="4">
    <location>
        <begin position="333"/>
        <end position="365"/>
    </location>
</feature>
<dbReference type="Pfam" id="PF00013">
    <property type="entry name" value="KH_1"/>
    <property type="match status" value="1"/>
</dbReference>
<dbReference type="CDD" id="cd00105">
    <property type="entry name" value="KH-I"/>
    <property type="match status" value="1"/>
</dbReference>
<feature type="repeat" description="ANK" evidence="4">
    <location>
        <begin position="167"/>
        <end position="199"/>
    </location>
</feature>
<feature type="repeat" description="ANK" evidence="4">
    <location>
        <begin position="1323"/>
        <end position="1355"/>
    </location>
</feature>
<dbReference type="InterPro" id="IPR036612">
    <property type="entry name" value="KH_dom_type_1_sf"/>
</dbReference>
<dbReference type="InterPro" id="IPR002110">
    <property type="entry name" value="Ankyrin_rpt"/>
</dbReference>
<dbReference type="InterPro" id="IPR004087">
    <property type="entry name" value="KH_dom"/>
</dbReference>
<feature type="region of interest" description="Disordered" evidence="6">
    <location>
        <begin position="674"/>
        <end position="702"/>
    </location>
</feature>